<keyword evidence="2" id="KW-1185">Reference proteome</keyword>
<reference evidence="1" key="1">
    <citation type="submission" date="2022-08" db="EMBL/GenBank/DDBJ databases">
        <title>Genome Sequence of Fusarium decemcellulare.</title>
        <authorList>
            <person name="Buettner E."/>
        </authorList>
    </citation>
    <scope>NUCLEOTIDE SEQUENCE</scope>
    <source>
        <strain evidence="1">Babe19</strain>
    </source>
</reference>
<organism evidence="1 2">
    <name type="scientific">Fusarium decemcellulare</name>
    <dbReference type="NCBI Taxonomy" id="57161"/>
    <lineage>
        <taxon>Eukaryota</taxon>
        <taxon>Fungi</taxon>
        <taxon>Dikarya</taxon>
        <taxon>Ascomycota</taxon>
        <taxon>Pezizomycotina</taxon>
        <taxon>Sordariomycetes</taxon>
        <taxon>Hypocreomycetidae</taxon>
        <taxon>Hypocreales</taxon>
        <taxon>Nectriaceae</taxon>
        <taxon>Fusarium</taxon>
        <taxon>Fusarium decemcellulare species complex</taxon>
    </lineage>
</organism>
<protein>
    <submittedName>
        <fullName evidence="1">Uncharacterized protein</fullName>
    </submittedName>
</protein>
<name>A0ACC1SP18_9HYPO</name>
<comment type="caution">
    <text evidence="1">The sequence shown here is derived from an EMBL/GenBank/DDBJ whole genome shotgun (WGS) entry which is preliminary data.</text>
</comment>
<evidence type="ECO:0000313" key="1">
    <source>
        <dbReference type="EMBL" id="KAJ3543721.1"/>
    </source>
</evidence>
<accession>A0ACC1SP18</accession>
<dbReference type="EMBL" id="JANRMS010000231">
    <property type="protein sequence ID" value="KAJ3543721.1"/>
    <property type="molecule type" value="Genomic_DNA"/>
</dbReference>
<proteinExistence type="predicted"/>
<gene>
    <name evidence="1" type="ORF">NM208_g3424</name>
</gene>
<evidence type="ECO:0000313" key="2">
    <source>
        <dbReference type="Proteomes" id="UP001148629"/>
    </source>
</evidence>
<dbReference type="Proteomes" id="UP001148629">
    <property type="component" value="Unassembled WGS sequence"/>
</dbReference>
<sequence>MKFTTTIMTLALAATARADFFIAAAVGMYPGCAGSYCAGNPVWKDAFIYHSGQEDNACTEARSLGNGAGIGTWFCDTQSSFDADICGRKVVFSACSDIKSDEPYANKHFADVLDEAGNKIGECKGASDSEGTSHEHTCASWGSSTWVTRVYCRLTSKPSQSALKKNIVASFNSSSRLYAFLVTHVHDPLLYPARVGSRVTMAVVSTSGFHYYAGLDTSQRKLLYEPLVLEYAMIQSCALTREEPNSYSPVAFDDFQSDEDAFQTLANKLAQVCDNERGGDTVTALTVLQAETGPEFVLASNRKDQAGLQSTEVFLSRLLRLVGDNPDNLNRNALEKRVLWMMLSFNIPRVIEYQQNLRKALDICLKLLGQQDVHTVELQGELERIKRKCDFSMNVDREQDETKGLSDCESLIKIIHSFRNTEMENTLSTKARDSKMDRSQPWCDLRHYLGRWHSYRQAASVVVGAANRWPLLFQDFCITMLPPSSRMSRPITQLDLTAVEIFENMEIIDKSSPSELKSQVEKLGRMGLDEAIQSQIRKHKFRPIIHAELLVHDHLLRNELTSSDKFWNGWKYIGASKPACRLCHYYFTCHPQNHIPTRSSHMNLYPNWRLPEISTENPGTQEEHAELVKAIAQKLRRDVKRSLEERTTPGKKHDSNTYSATPAYLSLRSGSGVQLSTESLVETWPPVDPEGLSLATKAAAAVDLDYEPWGRWDGEAMIFVKTLSTLDSRLKAAWLQC</sequence>